<evidence type="ECO:0000313" key="2">
    <source>
        <dbReference type="Proteomes" id="UP001396334"/>
    </source>
</evidence>
<sequence>MKFWESSIAVTTRPTDAELELWVMKEYGVVESWTKVLTLHTNLQHAWFSRVIRFRENGDVLLHPHNAKMASLDLNSQKMENSLYLNSQQIEPHIVDVGTDLLSIRS</sequence>
<reference evidence="1 2" key="1">
    <citation type="journal article" date="2024" name="G3 (Bethesda)">
        <title>Genome assembly of Hibiscus sabdariffa L. provides insights into metabolisms of medicinal natural products.</title>
        <authorList>
            <person name="Kim T."/>
        </authorList>
    </citation>
    <scope>NUCLEOTIDE SEQUENCE [LARGE SCALE GENOMIC DNA]</scope>
    <source>
        <strain evidence="1">TK-2024</strain>
        <tissue evidence="1">Old leaves</tissue>
    </source>
</reference>
<comment type="caution">
    <text evidence="1">The sequence shown here is derived from an EMBL/GenBank/DDBJ whole genome shotgun (WGS) entry which is preliminary data.</text>
</comment>
<evidence type="ECO:0008006" key="3">
    <source>
        <dbReference type="Google" id="ProtNLM"/>
    </source>
</evidence>
<gene>
    <name evidence="1" type="ORF">V6N11_079234</name>
</gene>
<dbReference type="Proteomes" id="UP001396334">
    <property type="component" value="Unassembled WGS sequence"/>
</dbReference>
<keyword evidence="2" id="KW-1185">Reference proteome</keyword>
<dbReference type="EMBL" id="JBBPBN010000020">
    <property type="protein sequence ID" value="KAK9016740.1"/>
    <property type="molecule type" value="Genomic_DNA"/>
</dbReference>
<protein>
    <recommendedName>
        <fullName evidence="3">F-box associated domain-containing protein</fullName>
    </recommendedName>
</protein>
<name>A0ABR2RUT6_9ROSI</name>
<evidence type="ECO:0000313" key="1">
    <source>
        <dbReference type="EMBL" id="KAK9016740.1"/>
    </source>
</evidence>
<accession>A0ABR2RUT6</accession>
<organism evidence="1 2">
    <name type="scientific">Hibiscus sabdariffa</name>
    <name type="common">roselle</name>
    <dbReference type="NCBI Taxonomy" id="183260"/>
    <lineage>
        <taxon>Eukaryota</taxon>
        <taxon>Viridiplantae</taxon>
        <taxon>Streptophyta</taxon>
        <taxon>Embryophyta</taxon>
        <taxon>Tracheophyta</taxon>
        <taxon>Spermatophyta</taxon>
        <taxon>Magnoliopsida</taxon>
        <taxon>eudicotyledons</taxon>
        <taxon>Gunneridae</taxon>
        <taxon>Pentapetalae</taxon>
        <taxon>rosids</taxon>
        <taxon>malvids</taxon>
        <taxon>Malvales</taxon>
        <taxon>Malvaceae</taxon>
        <taxon>Malvoideae</taxon>
        <taxon>Hibiscus</taxon>
    </lineage>
</organism>
<proteinExistence type="predicted"/>